<dbReference type="EMBL" id="LNYT01000015">
    <property type="protein sequence ID" value="KTD48047.1"/>
    <property type="molecule type" value="Genomic_DNA"/>
</dbReference>
<dbReference type="RefSeq" id="WP_058531602.1">
    <property type="nucleotide sequence ID" value="NZ_CAAAIN010000015.1"/>
</dbReference>
<keyword evidence="2" id="KW-1185">Reference proteome</keyword>
<dbReference type="STRING" id="458.Lrub_1495"/>
<protein>
    <submittedName>
        <fullName evidence="1">Uncharacterized protein</fullName>
    </submittedName>
</protein>
<proteinExistence type="predicted"/>
<accession>A0A0W0XUB8</accession>
<reference evidence="1 2" key="1">
    <citation type="submission" date="2015-11" db="EMBL/GenBank/DDBJ databases">
        <title>Genomic analysis of 38 Legionella species identifies large and diverse effector repertoires.</title>
        <authorList>
            <person name="Burstein D."/>
            <person name="Amaro F."/>
            <person name="Zusman T."/>
            <person name="Lifshitz Z."/>
            <person name="Cohen O."/>
            <person name="Gilbert J.A."/>
            <person name="Pupko T."/>
            <person name="Shuman H.A."/>
            <person name="Segal G."/>
        </authorList>
    </citation>
    <scope>NUCLEOTIDE SEQUENCE [LARGE SCALE GENOMIC DNA]</scope>
    <source>
        <strain evidence="1 2">WA-270A-C2</strain>
    </source>
</reference>
<organism evidence="1 2">
    <name type="scientific">Legionella rubrilucens</name>
    <dbReference type="NCBI Taxonomy" id="458"/>
    <lineage>
        <taxon>Bacteria</taxon>
        <taxon>Pseudomonadati</taxon>
        <taxon>Pseudomonadota</taxon>
        <taxon>Gammaproteobacteria</taxon>
        <taxon>Legionellales</taxon>
        <taxon>Legionellaceae</taxon>
        <taxon>Legionella</taxon>
    </lineage>
</organism>
<comment type="caution">
    <text evidence="1">The sequence shown here is derived from an EMBL/GenBank/DDBJ whole genome shotgun (WGS) entry which is preliminary data.</text>
</comment>
<evidence type="ECO:0000313" key="2">
    <source>
        <dbReference type="Proteomes" id="UP000054608"/>
    </source>
</evidence>
<gene>
    <name evidence="1" type="ORF">Lrub_1495</name>
</gene>
<sequence>MIAKQAADYMDEQSAYLKIRQQITKDAKQQNINISQHPQFKNLYAQSLARDEKAHRLWTNHHQQLADNPHLKEAATSIEKASLRSERYQTIVAIAQKKSLEEQVMPQLEKISWKADGVHISQVAKDFGLKPQQL</sequence>
<name>A0A0W0XUB8_9GAMM</name>
<dbReference type="AlphaFoldDB" id="A0A0W0XUB8"/>
<evidence type="ECO:0000313" key="1">
    <source>
        <dbReference type="EMBL" id="KTD48047.1"/>
    </source>
</evidence>
<dbReference type="Proteomes" id="UP000054608">
    <property type="component" value="Unassembled WGS sequence"/>
</dbReference>